<dbReference type="Pfam" id="PF14214">
    <property type="entry name" value="Helitron_like_N"/>
    <property type="match status" value="1"/>
</dbReference>
<feature type="compositionally biased region" description="Low complexity" evidence="1">
    <location>
        <begin position="110"/>
        <end position="120"/>
    </location>
</feature>
<feature type="region of interest" description="Disordered" evidence="1">
    <location>
        <begin position="1"/>
        <end position="134"/>
    </location>
</feature>
<evidence type="ECO:0000313" key="3">
    <source>
        <dbReference type="EMBL" id="EPB70224.1"/>
    </source>
</evidence>
<dbReference type="AlphaFoldDB" id="A0A0D6LE48"/>
<dbReference type="Proteomes" id="UP000054495">
    <property type="component" value="Unassembled WGS sequence"/>
</dbReference>
<name>A0A0D6LE48_9BILA</name>
<evidence type="ECO:0000256" key="1">
    <source>
        <dbReference type="SAM" id="MobiDB-lite"/>
    </source>
</evidence>
<keyword evidence="4" id="KW-1185">Reference proteome</keyword>
<dbReference type="EMBL" id="KE125213">
    <property type="protein sequence ID" value="EPB70224.1"/>
    <property type="molecule type" value="Genomic_DNA"/>
</dbReference>
<accession>A0A0D6LE48</accession>
<feature type="region of interest" description="Disordered" evidence="1">
    <location>
        <begin position="500"/>
        <end position="525"/>
    </location>
</feature>
<feature type="domain" description="Helitron helicase-like" evidence="2">
    <location>
        <begin position="336"/>
        <end position="439"/>
    </location>
</feature>
<dbReference type="InterPro" id="IPR025476">
    <property type="entry name" value="Helitron_helicase-like"/>
</dbReference>
<feature type="compositionally biased region" description="Basic and acidic residues" evidence="1">
    <location>
        <begin position="123"/>
        <end position="134"/>
    </location>
</feature>
<reference evidence="3 4" key="1">
    <citation type="submission" date="2013-05" db="EMBL/GenBank/DDBJ databases">
        <title>Draft genome of the parasitic nematode Anyclostoma ceylanicum.</title>
        <authorList>
            <person name="Mitreva M."/>
        </authorList>
    </citation>
    <scope>NUCLEOTIDE SEQUENCE [LARGE SCALE GENOMIC DNA]</scope>
</reference>
<proteinExistence type="predicted"/>
<dbReference type="PANTHER" id="PTHR45786:SF74">
    <property type="entry name" value="ATP-DEPENDENT DNA HELICASE"/>
    <property type="match status" value="1"/>
</dbReference>
<evidence type="ECO:0000259" key="2">
    <source>
        <dbReference type="Pfam" id="PF14214"/>
    </source>
</evidence>
<sequence length="525" mass="60780">MPPKKRDSPGRVDPRTKRVQDSRTSETPEEREARLEDNRIRNAESRAAETTERRNARLEQNRLRVAESSATETHEQRETRTEENRLRTADSRAAETPDQHEVRSEANRLRTAASRAAETAEQYETRAETNRLRTAELRAAEAPERRATRLESDRLRNARSRQMLNRADLKMLAFNYNPSCDYRTHPKHAIGKMDVYFIGDEQLQADQRCENTEGTRRDIVLNLQRMLHQHNSLVNMFKTALDRMPSDEYKVVIRADKRPVGEHERRFNAPTVNEPAIVIVGNEFDKRDIIIQRRSNVLHRISETHRSYDALQYPLIFWEGEDGYHFNVMQTDPSTVANDGSVSDIGQLVMLPATFTGSPRHMHKYAQDASNPDWNEIKEELLAGQVPSDRHDLIARVFKQKLSKLMDMITKSQIYEETRCWMYSVEWQKRGLPHAHILIWLRDKIRPTQIDSAISAELPDPEQDPILFEIVTKNMIHGPCGPLNPNSPCMKERKCTKQYPREFLQETQTGNDGDGDQAKVDSPLL</sequence>
<feature type="compositionally biased region" description="Basic and acidic residues" evidence="1">
    <location>
        <begin position="72"/>
        <end position="108"/>
    </location>
</feature>
<feature type="compositionally biased region" description="Basic and acidic residues" evidence="1">
    <location>
        <begin position="1"/>
        <end position="65"/>
    </location>
</feature>
<evidence type="ECO:0000313" key="4">
    <source>
        <dbReference type="Proteomes" id="UP000054495"/>
    </source>
</evidence>
<gene>
    <name evidence="3" type="ORF">ANCCEY_10689</name>
</gene>
<dbReference type="PANTHER" id="PTHR45786">
    <property type="entry name" value="DNA BINDING PROTEIN-LIKE"/>
    <property type="match status" value="1"/>
</dbReference>
<organism evidence="3 4">
    <name type="scientific">Ancylostoma ceylanicum</name>
    <dbReference type="NCBI Taxonomy" id="53326"/>
    <lineage>
        <taxon>Eukaryota</taxon>
        <taxon>Metazoa</taxon>
        <taxon>Ecdysozoa</taxon>
        <taxon>Nematoda</taxon>
        <taxon>Chromadorea</taxon>
        <taxon>Rhabditida</taxon>
        <taxon>Rhabditina</taxon>
        <taxon>Rhabditomorpha</taxon>
        <taxon>Strongyloidea</taxon>
        <taxon>Ancylostomatidae</taxon>
        <taxon>Ancylostomatinae</taxon>
        <taxon>Ancylostoma</taxon>
    </lineage>
</organism>
<protein>
    <recommendedName>
        <fullName evidence="2">Helitron helicase-like domain-containing protein</fullName>
    </recommendedName>
</protein>